<sequence length="607" mass="67020">MGVAGLNTWFQEQLPAAHKTKVRDRLDQRIDHVYIDVPTVIHSVIRQAKTPRKAYVGIYAKLDQILRACRPVKSVVIAMDGPAPLAKLLTQRQRRLAEDRSGKETIHVACNSDEPSFGRLGLTPGCLLLATIQDALVSYIAQRIRGGRYPGVHFELSGADAPGEGELKVLHRILNPWADVQPADTHIVFGGDSDVVLMAMFLDNVQHVNILSASQPIKGRSQGFMTLFSMDALEGFWRKKYPFVTDGATMHTLKRDLAFLAIVSGGNDYLPGLRMSLTRVWRQYTAMRAEKAWSDRHIVHKSNGIVSMDAHVLLELLIRQGGGPHQEPASTGPSAGAVGYLEAVRWVLEMYAGGLVSDWRFSYPNHGPSISNLISHLRSFIGRRKPEEGPLLLHSQPLTQTAPVAPAAFAMSLLPPRNGPQFAPTALQHLMREGSPIAQIYDICPQCTALYEAAKTANAALLKFSQRERQAARGDISQRASPEVNRARDKVRQAFKAQDEHNKAAHPFRPLPIDRIEAAVQAVPASQYPPHERRLMHFGPSYRFWALEDKGGAGAQPIDLKIHSLDSGRPAEMFSLQRLPLITPALPRDQADQLDFANGHTPRPGSG</sequence>
<evidence type="ECO:0000313" key="4">
    <source>
        <dbReference type="Proteomes" id="UP001465755"/>
    </source>
</evidence>
<reference evidence="3 4" key="1">
    <citation type="journal article" date="2024" name="Nat. Commun.">
        <title>Phylogenomics reveals the evolutionary origins of lichenization in chlorophyte algae.</title>
        <authorList>
            <person name="Puginier C."/>
            <person name="Libourel C."/>
            <person name="Otte J."/>
            <person name="Skaloud P."/>
            <person name="Haon M."/>
            <person name="Grisel S."/>
            <person name="Petersen M."/>
            <person name="Berrin J.G."/>
            <person name="Delaux P.M."/>
            <person name="Dal Grande F."/>
            <person name="Keller J."/>
        </authorList>
    </citation>
    <scope>NUCLEOTIDE SEQUENCE [LARGE SCALE GENOMIC DNA]</scope>
    <source>
        <strain evidence="3 4">SAG 2036</strain>
    </source>
</reference>
<dbReference type="PANTHER" id="PTHR12341:SF7">
    <property type="entry name" value="5'-3' EXORIBONUCLEASE 1"/>
    <property type="match status" value="1"/>
</dbReference>
<dbReference type="GO" id="GO:0004534">
    <property type="term" value="F:5'-3' RNA exonuclease activity"/>
    <property type="evidence" value="ECO:0007669"/>
    <property type="project" value="TreeGrafter"/>
</dbReference>
<protein>
    <recommendedName>
        <fullName evidence="2">Xrn1 N-terminal domain-containing protein</fullName>
    </recommendedName>
</protein>
<dbReference type="Gene3D" id="3.40.50.12390">
    <property type="match status" value="1"/>
</dbReference>
<comment type="similarity">
    <text evidence="1">Belongs to the 5'-3' exonuclease family.</text>
</comment>
<dbReference type="PANTHER" id="PTHR12341">
    <property type="entry name" value="5'-&gt;3' EXORIBONUCLEASE"/>
    <property type="match status" value="1"/>
</dbReference>
<proteinExistence type="inferred from homology"/>
<dbReference type="GO" id="GO:0000956">
    <property type="term" value="P:nuclear-transcribed mRNA catabolic process"/>
    <property type="evidence" value="ECO:0007669"/>
    <property type="project" value="TreeGrafter"/>
</dbReference>
<dbReference type="InterPro" id="IPR004859">
    <property type="entry name" value="Xrn1_N"/>
</dbReference>
<dbReference type="GO" id="GO:0003723">
    <property type="term" value="F:RNA binding"/>
    <property type="evidence" value="ECO:0007669"/>
    <property type="project" value="TreeGrafter"/>
</dbReference>
<dbReference type="InterPro" id="IPR027073">
    <property type="entry name" value="5_3_exoribonuclease"/>
</dbReference>
<comment type="caution">
    <text evidence="3">The sequence shown here is derived from an EMBL/GenBank/DDBJ whole genome shotgun (WGS) entry which is preliminary data.</text>
</comment>
<accession>A0AAW1P5R4</accession>
<evidence type="ECO:0000256" key="1">
    <source>
        <dbReference type="ARBA" id="ARBA00038299"/>
    </source>
</evidence>
<keyword evidence="4" id="KW-1185">Reference proteome</keyword>
<feature type="domain" description="Xrn1 N-terminal" evidence="2">
    <location>
        <begin position="1"/>
        <end position="211"/>
    </location>
</feature>
<organism evidence="3 4">
    <name type="scientific">Symbiochloris irregularis</name>
    <dbReference type="NCBI Taxonomy" id="706552"/>
    <lineage>
        <taxon>Eukaryota</taxon>
        <taxon>Viridiplantae</taxon>
        <taxon>Chlorophyta</taxon>
        <taxon>core chlorophytes</taxon>
        <taxon>Trebouxiophyceae</taxon>
        <taxon>Trebouxiales</taxon>
        <taxon>Trebouxiaceae</taxon>
        <taxon>Symbiochloris</taxon>
    </lineage>
</organism>
<dbReference type="Pfam" id="PF03159">
    <property type="entry name" value="XRN_N"/>
    <property type="match status" value="1"/>
</dbReference>
<evidence type="ECO:0000259" key="2">
    <source>
        <dbReference type="Pfam" id="PF03159"/>
    </source>
</evidence>
<dbReference type="AlphaFoldDB" id="A0AAW1P5R4"/>
<dbReference type="Proteomes" id="UP001465755">
    <property type="component" value="Unassembled WGS sequence"/>
</dbReference>
<dbReference type="GO" id="GO:0005634">
    <property type="term" value="C:nucleus"/>
    <property type="evidence" value="ECO:0007669"/>
    <property type="project" value="TreeGrafter"/>
</dbReference>
<dbReference type="EMBL" id="JALJOQ010000055">
    <property type="protein sequence ID" value="KAK9803810.1"/>
    <property type="molecule type" value="Genomic_DNA"/>
</dbReference>
<evidence type="ECO:0000313" key="3">
    <source>
        <dbReference type="EMBL" id="KAK9803810.1"/>
    </source>
</evidence>
<name>A0AAW1P5R4_9CHLO</name>
<gene>
    <name evidence="3" type="ORF">WJX73_001771</name>
</gene>